<accession>A0A9Q3Q2Q0</accession>
<keyword evidence="3" id="KW-1185">Reference proteome</keyword>
<evidence type="ECO:0000313" key="2">
    <source>
        <dbReference type="EMBL" id="MBW0583248.1"/>
    </source>
</evidence>
<name>A0A9Q3Q2Q0_9BASI</name>
<dbReference type="EMBL" id="AVOT02114654">
    <property type="protein sequence ID" value="MBW0583248.1"/>
    <property type="molecule type" value="Genomic_DNA"/>
</dbReference>
<protein>
    <submittedName>
        <fullName evidence="2">Uncharacterized protein</fullName>
    </submittedName>
</protein>
<gene>
    <name evidence="2" type="ORF">O181_122963</name>
</gene>
<evidence type="ECO:0000256" key="1">
    <source>
        <dbReference type="SAM" id="MobiDB-lite"/>
    </source>
</evidence>
<dbReference type="Proteomes" id="UP000765509">
    <property type="component" value="Unassembled WGS sequence"/>
</dbReference>
<reference evidence="2" key="1">
    <citation type="submission" date="2021-03" db="EMBL/GenBank/DDBJ databases">
        <title>Draft genome sequence of rust myrtle Austropuccinia psidii MF-1, a brazilian biotype.</title>
        <authorList>
            <person name="Quecine M.C."/>
            <person name="Pachon D.M.R."/>
            <person name="Bonatelli M.L."/>
            <person name="Correr F.H."/>
            <person name="Franceschini L.M."/>
            <person name="Leite T.F."/>
            <person name="Margarido G.R.A."/>
            <person name="Almeida C.A."/>
            <person name="Ferrarezi J.A."/>
            <person name="Labate C.A."/>
        </authorList>
    </citation>
    <scope>NUCLEOTIDE SEQUENCE</scope>
    <source>
        <strain evidence="2">MF-1</strain>
    </source>
</reference>
<comment type="caution">
    <text evidence="2">The sequence shown here is derived from an EMBL/GenBank/DDBJ whole genome shotgun (WGS) entry which is preliminary data.</text>
</comment>
<sequence length="112" mass="12724">MRNLKRDKLNSEGSNRHIYEPLQAVLHGLQGQRLENVATNPLGIDVLLAHSQNAPQRGVNSEILKWMESTIIQPPNLKYKGLEQQKEGGKQRRSPSSFYQKATSQPTPPRRK</sequence>
<feature type="region of interest" description="Disordered" evidence="1">
    <location>
        <begin position="75"/>
        <end position="112"/>
    </location>
</feature>
<feature type="compositionally biased region" description="Polar residues" evidence="1">
    <location>
        <begin position="94"/>
        <end position="105"/>
    </location>
</feature>
<feature type="compositionally biased region" description="Basic and acidic residues" evidence="1">
    <location>
        <begin position="80"/>
        <end position="90"/>
    </location>
</feature>
<organism evidence="2 3">
    <name type="scientific">Austropuccinia psidii MF-1</name>
    <dbReference type="NCBI Taxonomy" id="1389203"/>
    <lineage>
        <taxon>Eukaryota</taxon>
        <taxon>Fungi</taxon>
        <taxon>Dikarya</taxon>
        <taxon>Basidiomycota</taxon>
        <taxon>Pucciniomycotina</taxon>
        <taxon>Pucciniomycetes</taxon>
        <taxon>Pucciniales</taxon>
        <taxon>Sphaerophragmiaceae</taxon>
        <taxon>Austropuccinia</taxon>
    </lineage>
</organism>
<dbReference type="AlphaFoldDB" id="A0A9Q3Q2Q0"/>
<proteinExistence type="predicted"/>
<evidence type="ECO:0000313" key="3">
    <source>
        <dbReference type="Proteomes" id="UP000765509"/>
    </source>
</evidence>